<protein>
    <submittedName>
        <fullName evidence="2">Uncharacterized protein</fullName>
    </submittedName>
</protein>
<keyword evidence="1" id="KW-0732">Signal</keyword>
<name>A0A9D1TXR2_9BACT</name>
<reference evidence="2" key="2">
    <citation type="submission" date="2021-04" db="EMBL/GenBank/DDBJ databases">
        <authorList>
            <person name="Gilroy R."/>
        </authorList>
    </citation>
    <scope>NUCLEOTIDE SEQUENCE</scope>
    <source>
        <strain evidence="2">ChiBcec15-1070</strain>
    </source>
</reference>
<gene>
    <name evidence="2" type="ORF">H9888_04710</name>
</gene>
<evidence type="ECO:0000313" key="2">
    <source>
        <dbReference type="EMBL" id="HIW10788.1"/>
    </source>
</evidence>
<sequence>MKHLIIGVLCLLSGTLCARAQFTIEAGLPVWKLAGRTLLAAPAEGLWSIATDWENDWPTRWVHASPTTQRQSGEWTLLGTTLRLPEGEMVLRDAYRVLPNGLTQCVRRYQWNGPDTLRRATLSVRLRLEGDSLQPFLPGILYYGNPNGARVNPNIIPVYRAQQGDFALFEDHRYPPPPLPCWNRPRAVMPQPSTPRPRPCAAPLWTTSGGRWGSKTTARARSCFCCRAPSATTDNTP</sequence>
<evidence type="ECO:0000313" key="3">
    <source>
        <dbReference type="Proteomes" id="UP000823926"/>
    </source>
</evidence>
<feature type="chain" id="PRO_5039432910" evidence="1">
    <location>
        <begin position="21"/>
        <end position="237"/>
    </location>
</feature>
<proteinExistence type="predicted"/>
<evidence type="ECO:0000256" key="1">
    <source>
        <dbReference type="SAM" id="SignalP"/>
    </source>
</evidence>
<dbReference type="EMBL" id="DXHL01000021">
    <property type="protein sequence ID" value="HIW10788.1"/>
    <property type="molecule type" value="Genomic_DNA"/>
</dbReference>
<feature type="signal peptide" evidence="1">
    <location>
        <begin position="1"/>
        <end position="20"/>
    </location>
</feature>
<comment type="caution">
    <text evidence="2">The sequence shown here is derived from an EMBL/GenBank/DDBJ whole genome shotgun (WGS) entry which is preliminary data.</text>
</comment>
<dbReference type="AlphaFoldDB" id="A0A9D1TXR2"/>
<accession>A0A9D1TXR2</accession>
<dbReference type="Proteomes" id="UP000823926">
    <property type="component" value="Unassembled WGS sequence"/>
</dbReference>
<reference evidence="2" key="1">
    <citation type="journal article" date="2021" name="PeerJ">
        <title>Extensive microbial diversity within the chicken gut microbiome revealed by metagenomics and culture.</title>
        <authorList>
            <person name="Gilroy R."/>
            <person name="Ravi A."/>
            <person name="Getino M."/>
            <person name="Pursley I."/>
            <person name="Horton D.L."/>
            <person name="Alikhan N.F."/>
            <person name="Baker D."/>
            <person name="Gharbi K."/>
            <person name="Hall N."/>
            <person name="Watson M."/>
            <person name="Adriaenssens E.M."/>
            <person name="Foster-Nyarko E."/>
            <person name="Jarju S."/>
            <person name="Secka A."/>
            <person name="Antonio M."/>
            <person name="Oren A."/>
            <person name="Chaudhuri R.R."/>
            <person name="La Ragione R."/>
            <person name="Hildebrand F."/>
            <person name="Pallen M.J."/>
        </authorList>
    </citation>
    <scope>NUCLEOTIDE SEQUENCE</scope>
    <source>
        <strain evidence="2">ChiBcec15-1070</strain>
    </source>
</reference>
<organism evidence="2 3">
    <name type="scientific">Candidatus Rikenella faecigallinarum</name>
    <dbReference type="NCBI Taxonomy" id="2838745"/>
    <lineage>
        <taxon>Bacteria</taxon>
        <taxon>Pseudomonadati</taxon>
        <taxon>Bacteroidota</taxon>
        <taxon>Bacteroidia</taxon>
        <taxon>Bacteroidales</taxon>
        <taxon>Rikenellaceae</taxon>
        <taxon>Rikenella</taxon>
    </lineage>
</organism>